<dbReference type="InterPro" id="IPR051601">
    <property type="entry name" value="Serine_prot/Carboxylest_S33"/>
</dbReference>
<dbReference type="EMBL" id="ML996105">
    <property type="protein sequence ID" value="KAF2739194.1"/>
    <property type="molecule type" value="Genomic_DNA"/>
</dbReference>
<sequence length="631" mass="69261">MQINATESLKFHSCENGFECAKLKLPLDHFNGSHPKSFVSVAIAKLPAQVPVDDPRYGGPILINPGGPGGPGVFFNFLVGRQLQTVVDSAEDPKTSNHKNSSARYFDIIGFDPRGIGETEPSATCMPNVPSAWSWMLRELSEGQLGSSDAALGRLWSMSEAFGSSCKKNSEKQEEPDIKRYMSTAAVAHDMLDIVEKHAVWVAEKTVAVSKASRGCKDSAMKIQSAAKKAKLQYWGFSYGTYLGATFASMYPDRIERFILDGVVNSDDYNASLGNGSLHDTEKVMSTFYSYCANVGPAACPLAASSSSPGDIEDRLQRIVKSLYHNPIGIDTPFGPEVLTYSDIRTLLFLSLYSPGLIFPFLGSFLVNVEARHGPVLDQYVAGLRSAHVYSCPLNASAPQKIPTNVPTWAILCGDGKDVTDDDIADFEEYWHELEKISPTSGAIWSSLRMKCNHWNIRPAYRYQGEFSANTSHPILWLSNTADPVTPRKSGRIMAERFPGSVQLVQDSAGHCSLSTPTPCTLHYIRKYFQTGDLPPENTMCVPPSSALSLNSTDSTSRFHDPSLKAVGNGELWGNTMQLEVAMAAAERLQQWASEDNLWIMGSMHQAEDRNLLAISQMIKGRRLALTDLYP</sequence>
<name>A0A9P4R5H8_9PLEO</name>
<keyword evidence="2" id="KW-0378">Hydrolase</keyword>
<dbReference type="InterPro" id="IPR000073">
    <property type="entry name" value="AB_hydrolase_1"/>
</dbReference>
<reference evidence="5" key="1">
    <citation type="journal article" date="2020" name="Stud. Mycol.">
        <title>101 Dothideomycetes genomes: a test case for predicting lifestyles and emergence of pathogens.</title>
        <authorList>
            <person name="Haridas S."/>
            <person name="Albert R."/>
            <person name="Binder M."/>
            <person name="Bloem J."/>
            <person name="Labutti K."/>
            <person name="Salamov A."/>
            <person name="Andreopoulos B."/>
            <person name="Baker S."/>
            <person name="Barry K."/>
            <person name="Bills G."/>
            <person name="Bluhm B."/>
            <person name="Cannon C."/>
            <person name="Castanera R."/>
            <person name="Culley D."/>
            <person name="Daum C."/>
            <person name="Ezra D."/>
            <person name="Gonzalez J."/>
            <person name="Henrissat B."/>
            <person name="Kuo A."/>
            <person name="Liang C."/>
            <person name="Lipzen A."/>
            <person name="Lutzoni F."/>
            <person name="Magnuson J."/>
            <person name="Mondo S."/>
            <person name="Nolan M."/>
            <person name="Ohm R."/>
            <person name="Pangilinan J."/>
            <person name="Park H.-J."/>
            <person name="Ramirez L."/>
            <person name="Alfaro M."/>
            <person name="Sun H."/>
            <person name="Tritt A."/>
            <person name="Yoshinaga Y."/>
            <person name="Zwiers L.-H."/>
            <person name="Turgeon B."/>
            <person name="Goodwin S."/>
            <person name="Spatafora J."/>
            <person name="Crous P."/>
            <person name="Grigoriev I."/>
        </authorList>
    </citation>
    <scope>NUCLEOTIDE SEQUENCE</scope>
    <source>
        <strain evidence="5">CBS 125425</strain>
    </source>
</reference>
<evidence type="ECO:0000259" key="4">
    <source>
        <dbReference type="Pfam" id="PF08386"/>
    </source>
</evidence>
<feature type="domain" description="AB hydrolase-1" evidence="3">
    <location>
        <begin position="60"/>
        <end position="267"/>
    </location>
</feature>
<organism evidence="5 6">
    <name type="scientific">Polyplosphaeria fusca</name>
    <dbReference type="NCBI Taxonomy" id="682080"/>
    <lineage>
        <taxon>Eukaryota</taxon>
        <taxon>Fungi</taxon>
        <taxon>Dikarya</taxon>
        <taxon>Ascomycota</taxon>
        <taxon>Pezizomycotina</taxon>
        <taxon>Dothideomycetes</taxon>
        <taxon>Pleosporomycetidae</taxon>
        <taxon>Pleosporales</taxon>
        <taxon>Tetraplosphaeriaceae</taxon>
        <taxon>Polyplosphaeria</taxon>
    </lineage>
</organism>
<evidence type="ECO:0000256" key="1">
    <source>
        <dbReference type="ARBA" id="ARBA00010088"/>
    </source>
</evidence>
<dbReference type="PANTHER" id="PTHR43248">
    <property type="entry name" value="2-SUCCINYL-6-HYDROXY-2,4-CYCLOHEXADIENE-1-CARBOXYLATE SYNTHASE"/>
    <property type="match status" value="1"/>
</dbReference>
<dbReference type="InterPro" id="IPR013595">
    <property type="entry name" value="Pept_S33_TAP-like_C"/>
</dbReference>
<keyword evidence="6" id="KW-1185">Reference proteome</keyword>
<accession>A0A9P4R5H8</accession>
<dbReference type="AlphaFoldDB" id="A0A9P4R5H8"/>
<dbReference type="Pfam" id="PF00561">
    <property type="entry name" value="Abhydrolase_1"/>
    <property type="match status" value="1"/>
</dbReference>
<dbReference type="SUPFAM" id="SSF53474">
    <property type="entry name" value="alpha/beta-Hydrolases"/>
    <property type="match status" value="1"/>
</dbReference>
<comment type="similarity">
    <text evidence="1">Belongs to the peptidase S33 family.</text>
</comment>
<dbReference type="PANTHER" id="PTHR43248:SF25">
    <property type="entry name" value="AB HYDROLASE-1 DOMAIN-CONTAINING PROTEIN-RELATED"/>
    <property type="match status" value="1"/>
</dbReference>
<evidence type="ECO:0000313" key="5">
    <source>
        <dbReference type="EMBL" id="KAF2739194.1"/>
    </source>
</evidence>
<dbReference type="InterPro" id="IPR029058">
    <property type="entry name" value="AB_hydrolase_fold"/>
</dbReference>
<dbReference type="OrthoDB" id="425534at2759"/>
<dbReference type="GO" id="GO:0016787">
    <property type="term" value="F:hydrolase activity"/>
    <property type="evidence" value="ECO:0007669"/>
    <property type="project" value="UniProtKB-KW"/>
</dbReference>
<proteinExistence type="inferred from homology"/>
<evidence type="ECO:0000256" key="2">
    <source>
        <dbReference type="ARBA" id="ARBA00022801"/>
    </source>
</evidence>
<evidence type="ECO:0000313" key="6">
    <source>
        <dbReference type="Proteomes" id="UP000799444"/>
    </source>
</evidence>
<dbReference type="Proteomes" id="UP000799444">
    <property type="component" value="Unassembled WGS sequence"/>
</dbReference>
<dbReference type="Gene3D" id="3.40.50.1820">
    <property type="entry name" value="alpha/beta hydrolase"/>
    <property type="match status" value="1"/>
</dbReference>
<dbReference type="Pfam" id="PF08386">
    <property type="entry name" value="Abhydrolase_4"/>
    <property type="match status" value="1"/>
</dbReference>
<gene>
    <name evidence="5" type="ORF">EJ04DRAFT_427552</name>
</gene>
<comment type="caution">
    <text evidence="5">The sequence shown here is derived from an EMBL/GenBank/DDBJ whole genome shotgun (WGS) entry which is preliminary data.</text>
</comment>
<protein>
    <submittedName>
        <fullName evidence="5">Alpha/beta-hydrolase</fullName>
    </submittedName>
</protein>
<feature type="domain" description="Peptidase S33 tripeptidyl aminopeptidase-like C-terminal" evidence="4">
    <location>
        <begin position="439"/>
        <end position="541"/>
    </location>
</feature>
<evidence type="ECO:0000259" key="3">
    <source>
        <dbReference type="Pfam" id="PF00561"/>
    </source>
</evidence>